<keyword evidence="4 7" id="KW-0812">Transmembrane</keyword>
<dbReference type="GO" id="GO:0005886">
    <property type="term" value="C:plasma membrane"/>
    <property type="evidence" value="ECO:0007669"/>
    <property type="project" value="UniProtKB-SubCell"/>
</dbReference>
<evidence type="ECO:0000256" key="6">
    <source>
        <dbReference type="ARBA" id="ARBA00023136"/>
    </source>
</evidence>
<reference evidence="9" key="1">
    <citation type="journal article" date="2014" name="Front. Microbiol.">
        <title>High frequency of phylogenetically diverse reductive dehalogenase-homologous genes in deep subseafloor sedimentary metagenomes.</title>
        <authorList>
            <person name="Kawai M."/>
            <person name="Futagami T."/>
            <person name="Toyoda A."/>
            <person name="Takaki Y."/>
            <person name="Nishi S."/>
            <person name="Hori S."/>
            <person name="Arai W."/>
            <person name="Tsubouchi T."/>
            <person name="Morono Y."/>
            <person name="Uchiyama I."/>
            <person name="Ito T."/>
            <person name="Fujiyama A."/>
            <person name="Inagaki F."/>
            <person name="Takami H."/>
        </authorList>
    </citation>
    <scope>NUCLEOTIDE SEQUENCE</scope>
    <source>
        <strain evidence="9">Expedition CK06-06</strain>
    </source>
</reference>
<feature type="non-terminal residue" evidence="9">
    <location>
        <position position="1"/>
    </location>
</feature>
<dbReference type="EMBL" id="BARW01032895">
    <property type="protein sequence ID" value="GAJ04102.1"/>
    <property type="molecule type" value="Genomic_DNA"/>
</dbReference>
<feature type="transmembrane region" description="Helical" evidence="7">
    <location>
        <begin position="33"/>
        <end position="57"/>
    </location>
</feature>
<gene>
    <name evidence="9" type="ORF">S12H4_51949</name>
</gene>
<keyword evidence="5 7" id="KW-1133">Transmembrane helix</keyword>
<keyword evidence="6 7" id="KW-0472">Membrane</keyword>
<dbReference type="PANTHER" id="PTHR33362:SF5">
    <property type="entry name" value="C4-DICARBOXYLATE TRAP TRANSPORTER LARGE PERMEASE PROTEIN DCTM"/>
    <property type="match status" value="1"/>
</dbReference>
<evidence type="ECO:0000256" key="1">
    <source>
        <dbReference type="ARBA" id="ARBA00004429"/>
    </source>
</evidence>
<dbReference type="PANTHER" id="PTHR33362">
    <property type="entry name" value="SIALIC ACID TRAP TRANSPORTER PERMEASE PROTEIN SIAT-RELATED"/>
    <property type="match status" value="1"/>
</dbReference>
<dbReference type="Pfam" id="PF06808">
    <property type="entry name" value="DctM"/>
    <property type="match status" value="1"/>
</dbReference>
<accession>X1UKI2</accession>
<keyword evidence="3" id="KW-0997">Cell inner membrane</keyword>
<proteinExistence type="predicted"/>
<organism evidence="9">
    <name type="scientific">marine sediment metagenome</name>
    <dbReference type="NCBI Taxonomy" id="412755"/>
    <lineage>
        <taxon>unclassified sequences</taxon>
        <taxon>metagenomes</taxon>
        <taxon>ecological metagenomes</taxon>
    </lineage>
</organism>
<keyword evidence="2" id="KW-1003">Cell membrane</keyword>
<feature type="transmembrane region" description="Helical" evidence="7">
    <location>
        <begin position="112"/>
        <end position="134"/>
    </location>
</feature>
<dbReference type="GO" id="GO:0022857">
    <property type="term" value="F:transmembrane transporter activity"/>
    <property type="evidence" value="ECO:0007669"/>
    <property type="project" value="TreeGrafter"/>
</dbReference>
<name>X1UKI2_9ZZZZ</name>
<evidence type="ECO:0000256" key="4">
    <source>
        <dbReference type="ARBA" id="ARBA00022692"/>
    </source>
</evidence>
<evidence type="ECO:0000256" key="2">
    <source>
        <dbReference type="ARBA" id="ARBA00022475"/>
    </source>
</evidence>
<feature type="transmembrane region" description="Helical" evidence="7">
    <location>
        <begin position="170"/>
        <end position="190"/>
    </location>
</feature>
<feature type="domain" description="TRAP C4-dicarboxylate transport system permease DctM subunit" evidence="8">
    <location>
        <begin position="1"/>
        <end position="212"/>
    </location>
</feature>
<dbReference type="InterPro" id="IPR010656">
    <property type="entry name" value="DctM"/>
</dbReference>
<feature type="transmembrane region" description="Helical" evidence="7">
    <location>
        <begin position="140"/>
        <end position="158"/>
    </location>
</feature>
<dbReference type="AlphaFoldDB" id="X1UKI2"/>
<feature type="transmembrane region" description="Helical" evidence="7">
    <location>
        <begin position="69"/>
        <end position="91"/>
    </location>
</feature>
<evidence type="ECO:0000259" key="8">
    <source>
        <dbReference type="Pfam" id="PF06808"/>
    </source>
</evidence>
<protein>
    <recommendedName>
        <fullName evidence="8">TRAP C4-dicarboxylate transport system permease DctM subunit domain-containing protein</fullName>
    </recommendedName>
</protein>
<dbReference type="InterPro" id="IPR004681">
    <property type="entry name" value="TRAP_DctM"/>
</dbReference>
<evidence type="ECO:0000256" key="5">
    <source>
        <dbReference type="ARBA" id="ARBA00022989"/>
    </source>
</evidence>
<evidence type="ECO:0000256" key="7">
    <source>
        <dbReference type="SAM" id="Phobius"/>
    </source>
</evidence>
<comment type="caution">
    <text evidence="9">The sequence shown here is derived from an EMBL/GenBank/DDBJ whole genome shotgun (WGS) entry which is preliminary data.</text>
</comment>
<sequence>LFAACSGSSMAGAVAMGKIAYPEMKRYNYSSTLAIGCIAAGGTLGILIPPSMGFIIIGILTELSIGKLFMAGIIPGILEMVFYCVTIYILCKFNPQSAPPAPKTTLRNKVGSLRLTWPVMMLFGLVMGGIYGGVFTPTEAGAIGAFGALIIGLVKRQLSRSRITDALVETARTAAMIIILVIGAFVFNAFLAVTRIPFIASELIVGLGLPPLYL</sequence>
<comment type="subcellular location">
    <subcellularLocation>
        <location evidence="1">Cell inner membrane</location>
        <topology evidence="1">Multi-pass membrane protein</topology>
    </subcellularLocation>
</comment>
<evidence type="ECO:0000313" key="9">
    <source>
        <dbReference type="EMBL" id="GAJ04102.1"/>
    </source>
</evidence>
<evidence type="ECO:0000256" key="3">
    <source>
        <dbReference type="ARBA" id="ARBA00022519"/>
    </source>
</evidence>